<dbReference type="GO" id="GO:0005739">
    <property type="term" value="C:mitochondrion"/>
    <property type="evidence" value="ECO:0007669"/>
    <property type="project" value="TreeGrafter"/>
</dbReference>
<evidence type="ECO:0000256" key="3">
    <source>
        <dbReference type="ARBA" id="ARBA00022490"/>
    </source>
</evidence>
<dbReference type="GO" id="GO:0005634">
    <property type="term" value="C:nucleus"/>
    <property type="evidence" value="ECO:0007669"/>
    <property type="project" value="TreeGrafter"/>
</dbReference>
<dbReference type="InterPro" id="IPR050325">
    <property type="entry name" value="Prot/Nucl_acid_deglycase"/>
</dbReference>
<accession>A0A7I4XSM8</accession>
<proteinExistence type="predicted"/>
<sequence length="256" mass="27625">MASLVKICSRGVRTIHHSNFRSPWPFVKKGAYGQRKIGPFNIEKHKWPGQNREFPELSPKWHKENPEQLHSMSKTALLILADGAEEMEAVITADVLRRGGIEVTMAGLNGPGKVTCARKTVIIPDRDLKDVQSTTFDVVILPGGQPGSNTLAASPVVGQILKAHHKAGKYVAAICAAPISLKSHGIPAALVTSHPSVRSQLEEGGFKYSEDRVVVSDLVVTSRGPGTAFEFGLKLVELLVGAEKSKSLISPMLLKV</sequence>
<dbReference type="WBParaSite" id="HCON_00002880-00001">
    <property type="protein sequence ID" value="HCON_00002880-00001"/>
    <property type="gene ID" value="HCON_00002880"/>
</dbReference>
<evidence type="ECO:0000256" key="2">
    <source>
        <dbReference type="ARBA" id="ARBA00013134"/>
    </source>
</evidence>
<dbReference type="PANTHER" id="PTHR48094:SF12">
    <property type="entry name" value="PARKINSON DISEASE PROTEIN 7 HOMOLOG"/>
    <property type="match status" value="1"/>
</dbReference>
<dbReference type="InterPro" id="IPR006287">
    <property type="entry name" value="DJ-1"/>
</dbReference>
<organism evidence="6 7">
    <name type="scientific">Haemonchus contortus</name>
    <name type="common">Barber pole worm</name>
    <dbReference type="NCBI Taxonomy" id="6289"/>
    <lineage>
        <taxon>Eukaryota</taxon>
        <taxon>Metazoa</taxon>
        <taxon>Ecdysozoa</taxon>
        <taxon>Nematoda</taxon>
        <taxon>Chromadorea</taxon>
        <taxon>Rhabditida</taxon>
        <taxon>Rhabditina</taxon>
        <taxon>Rhabditomorpha</taxon>
        <taxon>Strongyloidea</taxon>
        <taxon>Trichostrongylidae</taxon>
        <taxon>Haemonchus</taxon>
    </lineage>
</organism>
<dbReference type="GO" id="GO:0046295">
    <property type="term" value="P:glycolate biosynthetic process"/>
    <property type="evidence" value="ECO:0007669"/>
    <property type="project" value="UniProtKB-ARBA"/>
</dbReference>
<name>A0A7I4XSM8_HAECO</name>
<dbReference type="OrthoDB" id="543156at2759"/>
<dbReference type="GO" id="GO:1903189">
    <property type="term" value="P:glyoxal metabolic process"/>
    <property type="evidence" value="ECO:0007669"/>
    <property type="project" value="UniProtKB-ARBA"/>
</dbReference>
<keyword evidence="3" id="KW-0963">Cytoplasm</keyword>
<evidence type="ECO:0000256" key="4">
    <source>
        <dbReference type="ARBA" id="ARBA00048082"/>
    </source>
</evidence>
<protein>
    <recommendedName>
        <fullName evidence="2">D-lactate dehydratase</fullName>
        <ecNumber evidence="2">4.2.1.130</ecNumber>
    </recommendedName>
</protein>
<dbReference type="FunFam" id="3.40.50.880:FF:000022">
    <property type="entry name" value="protein deglycase DJ-1"/>
    <property type="match status" value="1"/>
</dbReference>
<feature type="domain" description="DJ-1/PfpI" evidence="5">
    <location>
        <begin position="74"/>
        <end position="237"/>
    </location>
</feature>
<reference evidence="7" key="1">
    <citation type="submission" date="2020-12" db="UniProtKB">
        <authorList>
            <consortium name="WormBaseParasite"/>
        </authorList>
    </citation>
    <scope>IDENTIFICATION</scope>
    <source>
        <strain evidence="7">MHco3</strain>
    </source>
</reference>
<dbReference type="Proteomes" id="UP000025227">
    <property type="component" value="Unplaced"/>
</dbReference>
<evidence type="ECO:0000313" key="7">
    <source>
        <dbReference type="WBParaSite" id="HCON_00002880-00001"/>
    </source>
</evidence>
<dbReference type="GO" id="GO:0036471">
    <property type="term" value="P:cellular response to glyoxal"/>
    <property type="evidence" value="ECO:0007669"/>
    <property type="project" value="UniProtKB-ARBA"/>
</dbReference>
<evidence type="ECO:0000313" key="6">
    <source>
        <dbReference type="Proteomes" id="UP000025227"/>
    </source>
</evidence>
<dbReference type="OMA" id="KATCYPG"/>
<comment type="catalytic activity">
    <reaction evidence="4">
        <text>methylglyoxal + H2O = (R)-lactate + H(+)</text>
        <dbReference type="Rhea" id="RHEA:27754"/>
        <dbReference type="ChEBI" id="CHEBI:15377"/>
        <dbReference type="ChEBI" id="CHEBI:15378"/>
        <dbReference type="ChEBI" id="CHEBI:16004"/>
        <dbReference type="ChEBI" id="CHEBI:17158"/>
        <dbReference type="EC" id="4.2.1.130"/>
    </reaction>
</comment>
<comment type="subcellular location">
    <subcellularLocation>
        <location evidence="1">Cytoplasm</location>
    </subcellularLocation>
</comment>
<dbReference type="NCBIfam" id="TIGR01383">
    <property type="entry name" value="not_thiJ"/>
    <property type="match status" value="1"/>
</dbReference>
<dbReference type="SUPFAM" id="SSF52317">
    <property type="entry name" value="Class I glutamine amidotransferase-like"/>
    <property type="match status" value="1"/>
</dbReference>
<dbReference type="Gene3D" id="3.40.50.880">
    <property type="match status" value="1"/>
</dbReference>
<dbReference type="GO" id="GO:0019172">
    <property type="term" value="F:glyoxalase III activity"/>
    <property type="evidence" value="ECO:0007669"/>
    <property type="project" value="UniProtKB-EC"/>
</dbReference>
<dbReference type="InterPro" id="IPR002818">
    <property type="entry name" value="DJ-1/PfpI"/>
</dbReference>
<dbReference type="GO" id="GO:1902176">
    <property type="term" value="P:negative regulation of oxidative stress-induced intrinsic apoptotic signaling pathway"/>
    <property type="evidence" value="ECO:0007669"/>
    <property type="project" value="UniProtKB-ARBA"/>
</dbReference>
<keyword evidence="6" id="KW-1185">Reference proteome</keyword>
<dbReference type="EC" id="4.2.1.130" evidence="2"/>
<dbReference type="GO" id="GO:0006979">
    <property type="term" value="P:response to oxidative stress"/>
    <property type="evidence" value="ECO:0007669"/>
    <property type="project" value="TreeGrafter"/>
</dbReference>
<dbReference type="Pfam" id="PF01965">
    <property type="entry name" value="DJ-1_PfpI"/>
    <property type="match status" value="1"/>
</dbReference>
<dbReference type="CDD" id="cd03135">
    <property type="entry name" value="GATase1_DJ-1"/>
    <property type="match status" value="1"/>
</dbReference>
<evidence type="ECO:0000259" key="5">
    <source>
        <dbReference type="Pfam" id="PF01965"/>
    </source>
</evidence>
<dbReference type="PANTHER" id="PTHR48094">
    <property type="entry name" value="PROTEIN/NUCLEIC ACID DEGLYCASE DJ-1-RELATED"/>
    <property type="match status" value="1"/>
</dbReference>
<dbReference type="AlphaFoldDB" id="A0A7I4XSM8"/>
<evidence type="ECO:0000256" key="1">
    <source>
        <dbReference type="ARBA" id="ARBA00004496"/>
    </source>
</evidence>
<dbReference type="InterPro" id="IPR029062">
    <property type="entry name" value="Class_I_gatase-like"/>
</dbReference>